<gene>
    <name evidence="2" type="ORF">CLV59_103282</name>
</gene>
<keyword evidence="1" id="KW-0732">Signal</keyword>
<keyword evidence="3" id="KW-1185">Reference proteome</keyword>
<name>A0A327WB48_9BACT</name>
<reference evidence="2 3" key="1">
    <citation type="submission" date="2018-06" db="EMBL/GenBank/DDBJ databases">
        <title>Genomic Encyclopedia of Archaeal and Bacterial Type Strains, Phase II (KMG-II): from individual species to whole genera.</title>
        <authorList>
            <person name="Goeker M."/>
        </authorList>
    </citation>
    <scope>NUCLEOTIDE SEQUENCE [LARGE SCALE GENOMIC DNA]</scope>
    <source>
        <strain evidence="2 3">DSM 29821</strain>
    </source>
</reference>
<evidence type="ECO:0000313" key="3">
    <source>
        <dbReference type="Proteomes" id="UP000249819"/>
    </source>
</evidence>
<dbReference type="AlphaFoldDB" id="A0A327WB48"/>
<accession>A0A327WB48</accession>
<sequence length="306" mass="33483">MRAYFVLLCGLVLSTFTAFSQEMQKTIKFPPNYKVGDYVTFLSAKAESAAASGFYEISVSCLRGNHASASVHLVSTSHGNPGIWREAGKINSNPYGATEKNAFTVDVMGEGYSCKMRIRATGVYGDNDTMVIHIKVASRAMTFSWTEIFENGTETAVVPRAPMTADWNLWVGNPVYPDAAKIALKADVNGNVGIGTENPSEKLSVAGTVLAKKVKVTATGWPDYVFDAGYSLPSLQQVEQYIKANNHLPEVPSAAEVATNGQDLGEMNKVLLKKIEELTLYLIHQQQKYDEEIAGLKKEVEKLKKK</sequence>
<dbReference type="OrthoDB" id="657976at2"/>
<dbReference type="EMBL" id="QLMA01000003">
    <property type="protein sequence ID" value="RAJ83318.1"/>
    <property type="molecule type" value="Genomic_DNA"/>
</dbReference>
<feature type="signal peptide" evidence="1">
    <location>
        <begin position="1"/>
        <end position="20"/>
    </location>
</feature>
<organism evidence="2 3">
    <name type="scientific">Chitinophaga dinghuensis</name>
    <dbReference type="NCBI Taxonomy" id="1539050"/>
    <lineage>
        <taxon>Bacteria</taxon>
        <taxon>Pseudomonadati</taxon>
        <taxon>Bacteroidota</taxon>
        <taxon>Chitinophagia</taxon>
        <taxon>Chitinophagales</taxon>
        <taxon>Chitinophagaceae</taxon>
        <taxon>Chitinophaga</taxon>
    </lineage>
</organism>
<proteinExistence type="predicted"/>
<dbReference type="RefSeq" id="WP_111591969.1">
    <property type="nucleotide sequence ID" value="NZ_QLMA01000003.1"/>
</dbReference>
<protein>
    <submittedName>
        <fullName evidence="2">Uncharacterized protein</fullName>
    </submittedName>
</protein>
<feature type="chain" id="PRO_5016466793" evidence="1">
    <location>
        <begin position="21"/>
        <end position="306"/>
    </location>
</feature>
<comment type="caution">
    <text evidence="2">The sequence shown here is derived from an EMBL/GenBank/DDBJ whole genome shotgun (WGS) entry which is preliminary data.</text>
</comment>
<evidence type="ECO:0000313" key="2">
    <source>
        <dbReference type="EMBL" id="RAJ83318.1"/>
    </source>
</evidence>
<dbReference type="Proteomes" id="UP000249819">
    <property type="component" value="Unassembled WGS sequence"/>
</dbReference>
<evidence type="ECO:0000256" key="1">
    <source>
        <dbReference type="SAM" id="SignalP"/>
    </source>
</evidence>